<dbReference type="Proteomes" id="UP000253769">
    <property type="component" value="Unassembled WGS sequence"/>
</dbReference>
<dbReference type="OrthoDB" id="5986670at2"/>
<protein>
    <submittedName>
        <fullName evidence="1">DUF4410 domain-containing protein</fullName>
    </submittedName>
</protein>
<proteinExistence type="predicted"/>
<dbReference type="PROSITE" id="PS51257">
    <property type="entry name" value="PROKAR_LIPOPROTEIN"/>
    <property type="match status" value="1"/>
</dbReference>
<comment type="caution">
    <text evidence="1">The sequence shown here is derived from an EMBL/GenBank/DDBJ whole genome shotgun (WGS) entry which is preliminary data.</text>
</comment>
<dbReference type="EMBL" id="QQOH01000001">
    <property type="protein sequence ID" value="RDE25272.1"/>
    <property type="molecule type" value="Genomic_DNA"/>
</dbReference>
<reference evidence="1 2" key="1">
    <citation type="submission" date="2018-07" db="EMBL/GenBank/DDBJ databases">
        <title>Motiliproteus coralliicola sp. nov., a bacterium isolated from Coral.</title>
        <authorList>
            <person name="Wang G."/>
        </authorList>
    </citation>
    <scope>NUCLEOTIDE SEQUENCE [LARGE SCALE GENOMIC DNA]</scope>
    <source>
        <strain evidence="1 2">C34</strain>
    </source>
</reference>
<evidence type="ECO:0000313" key="2">
    <source>
        <dbReference type="Proteomes" id="UP000253769"/>
    </source>
</evidence>
<organism evidence="1 2">
    <name type="scientific">Motiliproteus coralliicola</name>
    <dbReference type="NCBI Taxonomy" id="2283196"/>
    <lineage>
        <taxon>Bacteria</taxon>
        <taxon>Pseudomonadati</taxon>
        <taxon>Pseudomonadota</taxon>
        <taxon>Gammaproteobacteria</taxon>
        <taxon>Oceanospirillales</taxon>
        <taxon>Oceanospirillaceae</taxon>
        <taxon>Motiliproteus</taxon>
    </lineage>
</organism>
<name>A0A369WUC8_9GAMM</name>
<dbReference type="AlphaFoldDB" id="A0A369WUC8"/>
<dbReference type="Pfam" id="PF14366">
    <property type="entry name" value="DUF4410"/>
    <property type="match status" value="1"/>
</dbReference>
<dbReference type="InterPro" id="IPR025522">
    <property type="entry name" value="DUF4410"/>
</dbReference>
<gene>
    <name evidence="1" type="ORF">DV711_00055</name>
</gene>
<dbReference type="RefSeq" id="WP_114693619.1">
    <property type="nucleotide sequence ID" value="NZ_QQOH01000001.1"/>
</dbReference>
<sequence>MIKKILLIALSVSFMYGCSSGVKRAQYDQAGTSAAVEVEKVSNVSVSLTAEAKEKVAENLKFDQHKLLSHVKRALDSRAMLLSQPDGVMPSLELQVKDFRVRSNLSAVMLGFMAGSDSITGDVVLKNPNGQELDRFEVSVSYALGGIGGGQDDARMGWLYEKFAEETLKELRGQSVQ</sequence>
<evidence type="ECO:0000313" key="1">
    <source>
        <dbReference type="EMBL" id="RDE25272.1"/>
    </source>
</evidence>
<keyword evidence="2" id="KW-1185">Reference proteome</keyword>
<accession>A0A369WUC8</accession>